<gene>
    <name evidence="3" type="ORF">ADIMK_1520</name>
</gene>
<dbReference type="Gene3D" id="3.30.750.140">
    <property type="match status" value="1"/>
</dbReference>
<dbReference type="PATRIC" id="fig|1232683.4.peg.1500"/>
<proteinExistence type="predicted"/>
<keyword evidence="4" id="KW-1185">Reference proteome</keyword>
<feature type="compositionally biased region" description="Polar residues" evidence="1">
    <location>
        <begin position="449"/>
        <end position="468"/>
    </location>
</feature>
<dbReference type="Proteomes" id="UP000028252">
    <property type="component" value="Unassembled WGS sequence"/>
</dbReference>
<evidence type="ECO:0000259" key="2">
    <source>
        <dbReference type="Pfam" id="PF02120"/>
    </source>
</evidence>
<evidence type="ECO:0000313" key="3">
    <source>
        <dbReference type="EMBL" id="KEA64274.1"/>
    </source>
</evidence>
<feature type="region of interest" description="Disordered" evidence="1">
    <location>
        <begin position="165"/>
        <end position="296"/>
    </location>
</feature>
<feature type="compositionally biased region" description="Low complexity" evidence="1">
    <location>
        <begin position="165"/>
        <end position="221"/>
    </location>
</feature>
<feature type="compositionally biased region" description="Low complexity" evidence="1">
    <location>
        <begin position="97"/>
        <end position="111"/>
    </location>
</feature>
<dbReference type="AlphaFoldDB" id="A0A081G0G9"/>
<dbReference type="EMBL" id="JMQN01000018">
    <property type="protein sequence ID" value="KEA64274.1"/>
    <property type="molecule type" value="Genomic_DNA"/>
</dbReference>
<organism evidence="3 4">
    <name type="scientific">Marinobacterium lacunae</name>
    <dbReference type="NCBI Taxonomy" id="1232683"/>
    <lineage>
        <taxon>Bacteria</taxon>
        <taxon>Pseudomonadati</taxon>
        <taxon>Pseudomonadota</taxon>
        <taxon>Gammaproteobacteria</taxon>
        <taxon>Oceanospirillales</taxon>
        <taxon>Oceanospirillaceae</taxon>
        <taxon>Marinobacterium</taxon>
    </lineage>
</organism>
<feature type="compositionally biased region" description="Low complexity" evidence="1">
    <location>
        <begin position="256"/>
        <end position="276"/>
    </location>
</feature>
<dbReference type="Pfam" id="PF02120">
    <property type="entry name" value="Flg_hook"/>
    <property type="match status" value="1"/>
</dbReference>
<evidence type="ECO:0000313" key="4">
    <source>
        <dbReference type="Proteomes" id="UP000028252"/>
    </source>
</evidence>
<sequence length="659" mass="70652">MPLTLAVQSLQTFSRQGETRGADPRTQLDAGRTLSASVKEVVVDTQRPNLFRIKVEAQNLLMELMTSRPLSIGAQVTLSRGSDGALQLSVAEQGQARQTAATAQPSTTIQTPSLTDAGGAAQGLRLQIPNNAQQQIDALLRALPLNQPQTGRVLPSAQNSLPAVSNATATATAQTAADPKAPASVGTPSTSAPPQSSPQTTQAPTNSSPASASTASDARPANPNPSPATPAQSARAEGSQAALSNIGSNNPAPTMPTEAGTRAPTPGPAAGTGNAAQVPQGDRAGNTSPPQAPNVQPRVMTVQGLNSQTATQADTALRPTPVTSPGIQSPASSPNTVQLSVNNQRIELVTPRPLQAGLEVRLTRVDQNTVQLDILPPKISPDAQARMQEGLQQILRDSLPVQVPMGDALNQLRQFSRSDSGRQRDAIGQVVRSMLSMFSVSAKPDAKSTRQAVQQQLNSTGLAPSPKNTHSKGPEGTQPSLRENMARLEQIGERLPAEARARFQSLLQGIQARTATHQAASLQHWQDLPDGSIERQYRLDLPIRVNDEHLDNTEIRITQHKRRDEEDQYVSEWSINLHFNLQDLGAIDSRISLQNEWQITARFWAEQSETAQLIRTRLDDFADQLNSSGFKVDTLHVERGRQPHDNQAPVSRRLVDLHT</sequence>
<feature type="domain" description="Flagellar hook-length control protein-like C-terminal" evidence="2">
    <location>
        <begin position="570"/>
        <end position="644"/>
    </location>
</feature>
<dbReference type="OrthoDB" id="6114321at2"/>
<dbReference type="InterPro" id="IPR038610">
    <property type="entry name" value="FliK-like_C_sf"/>
</dbReference>
<dbReference type="eggNOG" id="COG3144">
    <property type="taxonomic scope" value="Bacteria"/>
</dbReference>
<feature type="compositionally biased region" description="Polar residues" evidence="1">
    <location>
        <begin position="321"/>
        <end position="336"/>
    </location>
</feature>
<dbReference type="STRING" id="1232683.ADIMK_1520"/>
<name>A0A081G0G9_9GAMM</name>
<accession>A0A081G0G9</accession>
<feature type="compositionally biased region" description="Polar residues" evidence="1">
    <location>
        <begin position="241"/>
        <end position="252"/>
    </location>
</feature>
<comment type="caution">
    <text evidence="3">The sequence shown here is derived from an EMBL/GenBank/DDBJ whole genome shotgun (WGS) entry which is preliminary data.</text>
</comment>
<feature type="region of interest" description="Disordered" evidence="1">
    <location>
        <begin position="442"/>
        <end position="481"/>
    </location>
</feature>
<reference evidence="3 4" key="1">
    <citation type="submission" date="2014-04" db="EMBL/GenBank/DDBJ databases">
        <title>Marinobacterium kochiensis sp. nov., isolated from sediment sample collected from Kochi backwaters in Kerala, India.</title>
        <authorList>
            <person name="Singh A."/>
            <person name="Pinnaka A.K."/>
        </authorList>
    </citation>
    <scope>NUCLEOTIDE SEQUENCE [LARGE SCALE GENOMIC DNA]</scope>
    <source>
        <strain evidence="3 4">AK27</strain>
    </source>
</reference>
<feature type="region of interest" description="Disordered" evidence="1">
    <location>
        <begin position="97"/>
        <end position="116"/>
    </location>
</feature>
<evidence type="ECO:0000256" key="1">
    <source>
        <dbReference type="SAM" id="MobiDB-lite"/>
    </source>
</evidence>
<dbReference type="InterPro" id="IPR021136">
    <property type="entry name" value="Flagellar_hook_control-like_C"/>
</dbReference>
<feature type="region of interest" description="Disordered" evidence="1">
    <location>
        <begin position="308"/>
        <end position="336"/>
    </location>
</feature>
<dbReference type="RefSeq" id="WP_156042836.1">
    <property type="nucleotide sequence ID" value="NZ_JMQN01000018.1"/>
</dbReference>
<protein>
    <submittedName>
        <fullName evidence="3">Molecular chaperone</fullName>
    </submittedName>
</protein>